<protein>
    <submittedName>
        <fullName evidence="2">Uncharacterized protein</fullName>
    </submittedName>
</protein>
<evidence type="ECO:0000256" key="1">
    <source>
        <dbReference type="SAM" id="Coils"/>
    </source>
</evidence>
<dbReference type="Proteomes" id="UP000070257">
    <property type="component" value="Unassembled WGS sequence"/>
</dbReference>
<reference evidence="2" key="1">
    <citation type="journal article" date="2016" name="Sci. Rep.">
        <title>Metabolic traits of an uncultured archaeal lineage -MSBL1- from brine pools of the Red Sea.</title>
        <authorList>
            <person name="Mwirichia R."/>
            <person name="Alam I."/>
            <person name="Rashid M."/>
            <person name="Vinu M."/>
            <person name="Ba-Alawi W."/>
            <person name="Anthony Kamau A."/>
            <person name="Kamanda Ngugi D."/>
            <person name="Goker M."/>
            <person name="Klenk H.P."/>
            <person name="Bajic V."/>
            <person name="Stingl U."/>
        </authorList>
    </citation>
    <scope>NUCLEOTIDE SEQUENCE [LARGE SCALE GENOMIC DNA]</scope>
    <source>
        <strain evidence="2">SCGC-AAA259J03</strain>
    </source>
</reference>
<sequence>MKDQPYEYNPHSKYTHSGFDDTLVAAFVVHVAANETHELDEALENIDSLRIVHRQLSEEHLYITEDDPREGEEHDR</sequence>
<evidence type="ECO:0000313" key="2">
    <source>
        <dbReference type="EMBL" id="KXA96354.1"/>
    </source>
</evidence>
<accession>A0A656YXG9</accession>
<proteinExistence type="predicted"/>
<feature type="coiled-coil region" evidence="1">
    <location>
        <begin position="32"/>
        <end position="59"/>
    </location>
</feature>
<keyword evidence="3" id="KW-1185">Reference proteome</keyword>
<dbReference type="AlphaFoldDB" id="A0A656YXG9"/>
<keyword evidence="1" id="KW-0175">Coiled coil</keyword>
<name>A0A656YXG9_9EURY</name>
<evidence type="ECO:0000313" key="3">
    <source>
        <dbReference type="Proteomes" id="UP000070257"/>
    </source>
</evidence>
<comment type="caution">
    <text evidence="2">The sequence shown here is derived from an EMBL/GenBank/DDBJ whole genome shotgun (WGS) entry which is preliminary data.</text>
</comment>
<gene>
    <name evidence="2" type="ORF">AKJ39_04740</name>
</gene>
<organism evidence="2 3">
    <name type="scientific">candidate division MSBL1 archaeon SCGC-AAA259J03</name>
    <dbReference type="NCBI Taxonomy" id="1698269"/>
    <lineage>
        <taxon>Archaea</taxon>
        <taxon>Methanobacteriati</taxon>
        <taxon>Methanobacteriota</taxon>
        <taxon>candidate division MSBL1</taxon>
    </lineage>
</organism>
<dbReference type="EMBL" id="LHXT01000109">
    <property type="protein sequence ID" value="KXA96354.1"/>
    <property type="molecule type" value="Genomic_DNA"/>
</dbReference>